<feature type="chain" id="PRO_5045593479" description="Cyclic nucleotide phosphodiesterase catalytic domain-containing protein" evidence="9">
    <location>
        <begin position="27"/>
        <end position="319"/>
    </location>
</feature>
<keyword evidence="5" id="KW-0694">RNA-binding</keyword>
<evidence type="ECO:0000256" key="2">
    <source>
        <dbReference type="ARBA" id="ARBA00022481"/>
    </source>
</evidence>
<dbReference type="PANTHER" id="PTHR10156">
    <property type="entry name" value="2',3'-CYCLIC-NUCLEOTIDE 3'-PHOSPHODIESTERASE"/>
    <property type="match status" value="1"/>
</dbReference>
<reference evidence="11 12" key="1">
    <citation type="journal article" date="2023" name="Nucleic Acids Res.">
        <title>The hologenome of Daphnia magna reveals possible DNA methylation and microbiome-mediated evolution of the host genome.</title>
        <authorList>
            <person name="Chaturvedi A."/>
            <person name="Li X."/>
            <person name="Dhandapani V."/>
            <person name="Marshall H."/>
            <person name="Kissane S."/>
            <person name="Cuenca-Cambronero M."/>
            <person name="Asole G."/>
            <person name="Calvet F."/>
            <person name="Ruiz-Romero M."/>
            <person name="Marangio P."/>
            <person name="Guigo R."/>
            <person name="Rago D."/>
            <person name="Mirbahai L."/>
            <person name="Eastwood N."/>
            <person name="Colbourne J.K."/>
            <person name="Zhou J."/>
            <person name="Mallon E."/>
            <person name="Orsini L."/>
        </authorList>
    </citation>
    <scope>NUCLEOTIDE SEQUENCE [LARGE SCALE GENOMIC DNA]</scope>
    <source>
        <strain evidence="11">LRV0_1</strain>
    </source>
</reference>
<dbReference type="PANTHER" id="PTHR10156:SF0">
    <property type="entry name" value="2',3'-CYCLIC-NUCLEOTIDE 3'-PHOSPHODIESTERASE"/>
    <property type="match status" value="1"/>
</dbReference>
<evidence type="ECO:0000256" key="8">
    <source>
        <dbReference type="ARBA" id="ARBA00023289"/>
    </source>
</evidence>
<keyword evidence="7" id="KW-0449">Lipoprotein</keyword>
<evidence type="ECO:0000313" key="12">
    <source>
        <dbReference type="Proteomes" id="UP001234178"/>
    </source>
</evidence>
<dbReference type="EMBL" id="JAOYFB010000039">
    <property type="protein sequence ID" value="KAK4029180.1"/>
    <property type="molecule type" value="Genomic_DNA"/>
</dbReference>
<keyword evidence="3" id="KW-0597">Phosphoprotein</keyword>
<evidence type="ECO:0000256" key="4">
    <source>
        <dbReference type="ARBA" id="ARBA00022801"/>
    </source>
</evidence>
<comment type="subcellular location">
    <subcellularLocation>
        <location evidence="1">Membrane</location>
        <topology evidence="1">Lipid-anchor</topology>
    </subcellularLocation>
</comment>
<evidence type="ECO:0000313" key="11">
    <source>
        <dbReference type="EMBL" id="KAK4029180.1"/>
    </source>
</evidence>
<keyword evidence="12" id="KW-1185">Reference proteome</keyword>
<organism evidence="11 12">
    <name type="scientific">Daphnia magna</name>
    <dbReference type="NCBI Taxonomy" id="35525"/>
    <lineage>
        <taxon>Eukaryota</taxon>
        <taxon>Metazoa</taxon>
        <taxon>Ecdysozoa</taxon>
        <taxon>Arthropoda</taxon>
        <taxon>Crustacea</taxon>
        <taxon>Branchiopoda</taxon>
        <taxon>Diplostraca</taxon>
        <taxon>Cladocera</taxon>
        <taxon>Anomopoda</taxon>
        <taxon>Daphniidae</taxon>
        <taxon>Daphnia</taxon>
    </lineage>
</organism>
<sequence>MNLFPLSLLLISLAGCIVMSISMVEATKNSKADSQLPLYYGWFVKPEYSSSFLSKSHKLLADTLQEIPNFLKDVQNFTQKVYISDILLHYTRENPEEVLHCTAMYNGVYPNYSPGAEEYSEKQLVKDSVNQVSTLHSIGWILTPRTFGARIKLTNDQLLLWNQNDTEGNPLQSAVNAKKPISPVTYYQRSITFKENSTDQDPDVMGNFQPTSGYGSKAHLTLGCSPGVAAVTTGYDLVDLIRLEGTNSSEVKTYDLSNGGWLRNYGEGQWVFYPTKQFLLESTFLGYGSGSGTRGLEASFALLCLLCSSAIISMFKELS</sequence>
<evidence type="ECO:0000256" key="7">
    <source>
        <dbReference type="ARBA" id="ARBA00023288"/>
    </source>
</evidence>
<keyword evidence="2" id="KW-0488">Methylation</keyword>
<dbReference type="Proteomes" id="UP001234178">
    <property type="component" value="Unassembled WGS sequence"/>
</dbReference>
<evidence type="ECO:0000256" key="3">
    <source>
        <dbReference type="ARBA" id="ARBA00022553"/>
    </source>
</evidence>
<keyword evidence="8" id="KW-0636">Prenylation</keyword>
<evidence type="ECO:0000259" key="10">
    <source>
        <dbReference type="Pfam" id="PF05881"/>
    </source>
</evidence>
<protein>
    <recommendedName>
        <fullName evidence="10">Cyclic nucleotide phosphodiesterase catalytic domain-containing protein</fullName>
    </recommendedName>
</protein>
<dbReference type="InterPro" id="IPR008431">
    <property type="entry name" value="CNPase"/>
</dbReference>
<keyword evidence="6" id="KW-0472">Membrane</keyword>
<dbReference type="SUPFAM" id="SSF55144">
    <property type="entry name" value="LigT-like"/>
    <property type="match status" value="1"/>
</dbReference>
<name>A0ABR0AVL0_9CRUS</name>
<accession>A0ABR0AVL0</accession>
<keyword evidence="4" id="KW-0378">Hydrolase</keyword>
<feature type="domain" description="Cyclic nucleotide phosphodiesterase catalytic" evidence="10">
    <location>
        <begin position="36"/>
        <end position="167"/>
    </location>
</feature>
<evidence type="ECO:0000256" key="6">
    <source>
        <dbReference type="ARBA" id="ARBA00023136"/>
    </source>
</evidence>
<evidence type="ECO:0000256" key="5">
    <source>
        <dbReference type="ARBA" id="ARBA00022884"/>
    </source>
</evidence>
<proteinExistence type="predicted"/>
<feature type="signal peptide" evidence="9">
    <location>
        <begin position="1"/>
        <end position="26"/>
    </location>
</feature>
<feature type="domain" description="Cyclic nucleotide phosphodiesterase catalytic" evidence="10">
    <location>
        <begin position="214"/>
        <end position="287"/>
    </location>
</feature>
<comment type="caution">
    <text evidence="11">The sequence shown here is derived from an EMBL/GenBank/DDBJ whole genome shotgun (WGS) entry which is preliminary data.</text>
</comment>
<dbReference type="InterPro" id="IPR047325">
    <property type="entry name" value="CNPase_cat"/>
</dbReference>
<dbReference type="InterPro" id="IPR009097">
    <property type="entry name" value="Cyclic_Pdiesterase"/>
</dbReference>
<keyword evidence="9" id="KW-0732">Signal</keyword>
<evidence type="ECO:0000256" key="9">
    <source>
        <dbReference type="SAM" id="SignalP"/>
    </source>
</evidence>
<dbReference type="Pfam" id="PF05881">
    <property type="entry name" value="CNPase"/>
    <property type="match status" value="2"/>
</dbReference>
<evidence type="ECO:0000256" key="1">
    <source>
        <dbReference type="ARBA" id="ARBA00004635"/>
    </source>
</evidence>
<dbReference type="Gene3D" id="3.90.1740.10">
    <property type="entry name" value="2',3'-cyclic nucleotide 3'-phosphodiesterase superfamily"/>
    <property type="match status" value="1"/>
</dbReference>
<gene>
    <name evidence="11" type="ORF">OUZ56_022187</name>
</gene>